<dbReference type="HOGENOM" id="CLU_072758_0_0_6"/>
<dbReference type="eggNOG" id="COG3916">
    <property type="taxonomic scope" value="Bacteria"/>
</dbReference>
<evidence type="ECO:0000313" key="1">
    <source>
        <dbReference type="EMBL" id="EIC28926.1"/>
    </source>
</evidence>
<dbReference type="NCBIfam" id="TIGR03694">
    <property type="entry name" value="exosort_acyl"/>
    <property type="match status" value="1"/>
</dbReference>
<dbReference type="InterPro" id="IPR016181">
    <property type="entry name" value="Acyl_CoA_acyltransferase"/>
</dbReference>
<dbReference type="Gene3D" id="3.40.630.30">
    <property type="match status" value="1"/>
</dbReference>
<reference evidence="1 2" key="1">
    <citation type="journal article" date="2013" name="Genome Announc.">
        <title>Genome Sequence of the Obligate Gammaproteobacterial Methanotroph Methylomicrobium album Strain BG8.</title>
        <authorList>
            <person name="Kits K.D."/>
            <person name="Kalyuzhnaya M.G."/>
            <person name="Klotz M.G."/>
            <person name="Jetten M.S."/>
            <person name="Op den Camp H.J."/>
            <person name="Vuilleumier S."/>
            <person name="Bringel F."/>
            <person name="Dispirito A.A."/>
            <person name="Murrell J.C."/>
            <person name="Bruce D."/>
            <person name="Cheng J.F."/>
            <person name="Copeland A."/>
            <person name="Goodwin L."/>
            <person name="Hauser L."/>
            <person name="Lajus A."/>
            <person name="Land M.L."/>
            <person name="Lapidus A."/>
            <person name="Lucas S."/>
            <person name="Medigue C."/>
            <person name="Pitluck S."/>
            <person name="Woyke T."/>
            <person name="Zeytun A."/>
            <person name="Stein L.Y."/>
        </authorList>
    </citation>
    <scope>NUCLEOTIDE SEQUENCE [LARGE SCALE GENOMIC DNA]</scope>
    <source>
        <strain evidence="1 2">BG8</strain>
    </source>
</reference>
<dbReference type="AlphaFoldDB" id="H8GHU2"/>
<dbReference type="Pfam" id="PF13444">
    <property type="entry name" value="Acetyltransf_5"/>
    <property type="match status" value="1"/>
</dbReference>
<dbReference type="InterPro" id="IPR022484">
    <property type="entry name" value="PEP-CTERM/exosrtase_acylTfrase"/>
</dbReference>
<dbReference type="Proteomes" id="UP000005090">
    <property type="component" value="Chromosome"/>
</dbReference>
<keyword evidence="1" id="KW-0012">Acyltransferase</keyword>
<dbReference type="STRING" id="686340.Metal_1108"/>
<sequence length="243" mass="27898">MDCNLSLVSHYKKYFCMVKASSPEMKKIAFNIRYRVYFEEQNMIANDALSKERLETDLWDACSIHTLLYHKPSGQPIGNVRLVPLDASPTKTLPIEKTYPNPFDFSRAPVHDIRSGKTGEVSRMLILSSFRRRKSDKSYDLGNEESSEDQSNKRFPINYLPVCLIFATAILMLEEKLDYGVALMEPRLARLLMRFGVGLSRIGEAADYFGLRAPYLIFPELIYKNLSPDYQALYDAIQSELID</sequence>
<proteinExistence type="predicted"/>
<dbReference type="SUPFAM" id="SSF55729">
    <property type="entry name" value="Acyl-CoA N-acyltransferases (Nat)"/>
    <property type="match status" value="1"/>
</dbReference>
<gene>
    <name evidence="1" type="ORF">Metal_1108</name>
</gene>
<dbReference type="GO" id="GO:0016746">
    <property type="term" value="F:acyltransferase activity"/>
    <property type="evidence" value="ECO:0007669"/>
    <property type="project" value="UniProtKB-KW"/>
</dbReference>
<accession>H8GHU2</accession>
<name>H8GHU2_METAL</name>
<protein>
    <submittedName>
        <fullName evidence="1">Putative PEP-CTERM/exosortase system-associated acyltransferase</fullName>
    </submittedName>
</protein>
<dbReference type="EMBL" id="CM001475">
    <property type="protein sequence ID" value="EIC28926.1"/>
    <property type="molecule type" value="Genomic_DNA"/>
</dbReference>
<keyword evidence="1" id="KW-0808">Transferase</keyword>
<evidence type="ECO:0000313" key="2">
    <source>
        <dbReference type="Proteomes" id="UP000005090"/>
    </source>
</evidence>
<organism evidence="1 2">
    <name type="scientific">Methylomicrobium album BG8</name>
    <dbReference type="NCBI Taxonomy" id="686340"/>
    <lineage>
        <taxon>Bacteria</taxon>
        <taxon>Pseudomonadati</taxon>
        <taxon>Pseudomonadota</taxon>
        <taxon>Gammaproteobacteria</taxon>
        <taxon>Methylococcales</taxon>
        <taxon>Methylococcaceae</taxon>
        <taxon>Methylomicrobium</taxon>
    </lineage>
</organism>
<keyword evidence="2" id="KW-1185">Reference proteome</keyword>